<dbReference type="GO" id="GO:0004803">
    <property type="term" value="F:transposase activity"/>
    <property type="evidence" value="ECO:0007669"/>
    <property type="project" value="InterPro"/>
</dbReference>
<evidence type="ECO:0000313" key="1">
    <source>
        <dbReference type="EMBL" id="QKD45728.1"/>
    </source>
</evidence>
<dbReference type="GO" id="GO:0006313">
    <property type="term" value="P:DNA transposition"/>
    <property type="evidence" value="ECO:0007669"/>
    <property type="project" value="InterPro"/>
</dbReference>
<sequence>MSEWVSELAGRLIVSRKRDGRCVYDAQAKQELIEACRRPGISMAKLARDCGINANLLNTWVRKHERKAVALSMPAAAEADAAAPAFVPMRIEAPAPPAQASVQLQARLPNGVVVDLVGCDLPQVCELVQVLGRLRCSASIRN</sequence>
<gene>
    <name evidence="1" type="ORF">HF896_19835</name>
    <name evidence="2" type="ORF">HF896_19855</name>
</gene>
<dbReference type="Pfam" id="PF01527">
    <property type="entry name" value="HTH_Tnp_1"/>
    <property type="match status" value="1"/>
</dbReference>
<dbReference type="AlphaFoldDB" id="A0A858ZY17"/>
<dbReference type="InterPro" id="IPR002514">
    <property type="entry name" value="Transposase_8"/>
</dbReference>
<dbReference type="RefSeq" id="WP_168728093.1">
    <property type="nucleotide sequence ID" value="NZ_CP051298.1"/>
</dbReference>
<dbReference type="EMBL" id="CP051298">
    <property type="protein sequence ID" value="QKD45731.1"/>
    <property type="molecule type" value="Genomic_DNA"/>
</dbReference>
<accession>A0A858ZY17</accession>
<name>A0A858ZY17_9BURK</name>
<dbReference type="NCBIfam" id="NF047593">
    <property type="entry name" value="IS66_ISAeme5_TnpA"/>
    <property type="match status" value="1"/>
</dbReference>
<evidence type="ECO:0000313" key="2">
    <source>
        <dbReference type="EMBL" id="QKD45731.1"/>
    </source>
</evidence>
<dbReference type="Proteomes" id="UP000500755">
    <property type="component" value="Chromosome"/>
</dbReference>
<protein>
    <submittedName>
        <fullName evidence="1">Transposase</fullName>
    </submittedName>
</protein>
<proteinExistence type="predicted"/>
<reference evidence="1 3" key="1">
    <citation type="submission" date="2020-05" db="EMBL/GenBank/DDBJ databases">
        <title>Complete genome sequence of Alicycliphilus denitrificans DP3.</title>
        <authorList>
            <person name="Chen X."/>
        </authorList>
    </citation>
    <scope>NUCLEOTIDE SEQUENCE [LARGE SCALE GENOMIC DNA]</scope>
    <source>
        <strain evidence="1 3">DP3</strain>
    </source>
</reference>
<dbReference type="InterPro" id="IPR009057">
    <property type="entry name" value="Homeodomain-like_sf"/>
</dbReference>
<dbReference type="EMBL" id="CP051298">
    <property type="protein sequence ID" value="QKD45728.1"/>
    <property type="molecule type" value="Genomic_DNA"/>
</dbReference>
<organism evidence="1 3">
    <name type="scientific">Alicycliphilus denitrificans</name>
    <dbReference type="NCBI Taxonomy" id="179636"/>
    <lineage>
        <taxon>Bacteria</taxon>
        <taxon>Pseudomonadati</taxon>
        <taxon>Pseudomonadota</taxon>
        <taxon>Betaproteobacteria</taxon>
        <taxon>Burkholderiales</taxon>
        <taxon>Comamonadaceae</taxon>
        <taxon>Alicycliphilus</taxon>
    </lineage>
</organism>
<dbReference type="GO" id="GO:0003677">
    <property type="term" value="F:DNA binding"/>
    <property type="evidence" value="ECO:0007669"/>
    <property type="project" value="InterPro"/>
</dbReference>
<evidence type="ECO:0000313" key="3">
    <source>
        <dbReference type="Proteomes" id="UP000500755"/>
    </source>
</evidence>
<dbReference type="Gene3D" id="1.10.10.60">
    <property type="entry name" value="Homeodomain-like"/>
    <property type="match status" value="1"/>
</dbReference>
<dbReference type="SUPFAM" id="SSF46689">
    <property type="entry name" value="Homeodomain-like"/>
    <property type="match status" value="1"/>
</dbReference>